<feature type="transmembrane region" description="Helical" evidence="1">
    <location>
        <begin position="109"/>
        <end position="128"/>
    </location>
</feature>
<dbReference type="SUPFAM" id="SSF56176">
    <property type="entry name" value="FAD-binding/transporter-associated domain-like"/>
    <property type="match status" value="1"/>
</dbReference>
<dbReference type="InterPro" id="IPR036318">
    <property type="entry name" value="FAD-bd_PCMH-like_sf"/>
</dbReference>
<evidence type="ECO:0000313" key="3">
    <source>
        <dbReference type="Proteomes" id="UP000294886"/>
    </source>
</evidence>
<dbReference type="InterPro" id="IPR016169">
    <property type="entry name" value="FAD-bd_PCMH_sub2"/>
</dbReference>
<keyword evidence="1" id="KW-0472">Membrane</keyword>
<dbReference type="AlphaFoldDB" id="A0A4R2K6T1"/>
<reference evidence="2 3" key="1">
    <citation type="submission" date="2019-03" db="EMBL/GenBank/DDBJ databases">
        <title>Genomic Encyclopedia of Type Strains, Phase IV (KMG-IV): sequencing the most valuable type-strain genomes for metagenomic binning, comparative biology and taxonomic classification.</title>
        <authorList>
            <person name="Goeker M."/>
        </authorList>
    </citation>
    <scope>NUCLEOTIDE SEQUENCE [LARGE SCALE GENOMIC DNA]</scope>
    <source>
        <strain evidence="2 3">DSM 13054</strain>
    </source>
</reference>
<gene>
    <name evidence="2" type="ORF">EV203_10799</name>
</gene>
<keyword evidence="1" id="KW-0812">Transmembrane</keyword>
<sequence>MLNFWEKFRWRLPKNFARIVFFLEALLALFVISGVAISFLDLIRYLNLIINHPPLQTYEILRTFLGHILLLVIGLELVIMLVRHTPSSVVEVLLYAIARKIIMEAKTTLDVLIGVVALGGLFLLIKIYTPERLHAEKGAIVSSSMPIWEVNEIANVNIPENMANTIGELISILASNEGKNIAIGQVFRINDAEISIYSMEGNLVRLVFVKRTEEANEVHC</sequence>
<organism evidence="2 3">
    <name type="scientific">Caldanaerobacter subterraneus</name>
    <dbReference type="NCBI Taxonomy" id="911092"/>
    <lineage>
        <taxon>Bacteria</taxon>
        <taxon>Bacillati</taxon>
        <taxon>Bacillota</taxon>
        <taxon>Clostridia</taxon>
        <taxon>Thermoanaerobacterales</taxon>
        <taxon>Thermoanaerobacteraceae</taxon>
        <taxon>Caldanaerobacter</taxon>
    </lineage>
</organism>
<proteinExistence type="predicted"/>
<comment type="caution">
    <text evidence="2">The sequence shown here is derived from an EMBL/GenBank/DDBJ whole genome shotgun (WGS) entry which is preliminary data.</text>
</comment>
<protein>
    <submittedName>
        <fullName evidence="2">Transporter associated domain-containing protein</fullName>
    </submittedName>
</protein>
<dbReference type="Gene3D" id="3.30.465.10">
    <property type="match status" value="1"/>
</dbReference>
<dbReference type="GO" id="GO:0050660">
    <property type="term" value="F:flavin adenine dinucleotide binding"/>
    <property type="evidence" value="ECO:0007669"/>
    <property type="project" value="InterPro"/>
</dbReference>
<feature type="transmembrane region" description="Helical" evidence="1">
    <location>
        <begin position="60"/>
        <end position="82"/>
    </location>
</feature>
<feature type="transmembrane region" description="Helical" evidence="1">
    <location>
        <begin position="21"/>
        <end position="40"/>
    </location>
</feature>
<keyword evidence="1" id="KW-1133">Transmembrane helix</keyword>
<accession>A0A4R2K6T1</accession>
<name>A0A4R2K6T1_9THEO</name>
<dbReference type="Proteomes" id="UP000294886">
    <property type="component" value="Unassembled WGS sequence"/>
</dbReference>
<evidence type="ECO:0000313" key="2">
    <source>
        <dbReference type="EMBL" id="TCO67567.1"/>
    </source>
</evidence>
<dbReference type="EMBL" id="SLWU01000007">
    <property type="protein sequence ID" value="TCO67567.1"/>
    <property type="molecule type" value="Genomic_DNA"/>
</dbReference>
<evidence type="ECO:0000256" key="1">
    <source>
        <dbReference type="SAM" id="Phobius"/>
    </source>
</evidence>